<dbReference type="GO" id="GO:0016787">
    <property type="term" value="F:hydrolase activity"/>
    <property type="evidence" value="ECO:0007669"/>
    <property type="project" value="UniProtKB-KW"/>
</dbReference>
<dbReference type="EMBL" id="FOUT01000006">
    <property type="protein sequence ID" value="SFN09609.1"/>
    <property type="molecule type" value="Genomic_DNA"/>
</dbReference>
<feature type="domain" description="Serine aminopeptidase S33" evidence="1">
    <location>
        <begin position="40"/>
        <end position="292"/>
    </location>
</feature>
<dbReference type="Proteomes" id="UP000182961">
    <property type="component" value="Unassembled WGS sequence"/>
</dbReference>
<protein>
    <submittedName>
        <fullName evidence="2">Lysophospholipase, alpha-beta hydrolase superfamily</fullName>
    </submittedName>
</protein>
<dbReference type="AlphaFoldDB" id="A0A1I4W9F9"/>
<gene>
    <name evidence="2" type="ORF">SAMN05444143_10671</name>
</gene>
<evidence type="ECO:0000259" key="1">
    <source>
        <dbReference type="Pfam" id="PF12146"/>
    </source>
</evidence>
<dbReference type="InterPro" id="IPR022742">
    <property type="entry name" value="Hydrolase_4"/>
</dbReference>
<dbReference type="RefSeq" id="WP_035717706.1">
    <property type="nucleotide sequence ID" value="NZ_CBCRUM010000011.1"/>
</dbReference>
<dbReference type="PANTHER" id="PTHR11614">
    <property type="entry name" value="PHOSPHOLIPASE-RELATED"/>
    <property type="match status" value="1"/>
</dbReference>
<evidence type="ECO:0000313" key="2">
    <source>
        <dbReference type="EMBL" id="SFN09609.1"/>
    </source>
</evidence>
<proteinExistence type="predicted"/>
<keyword evidence="3" id="KW-1185">Reference proteome</keyword>
<reference evidence="3" key="1">
    <citation type="submission" date="2016-10" db="EMBL/GenBank/DDBJ databases">
        <authorList>
            <person name="Varghese N."/>
            <person name="Submissions S."/>
        </authorList>
    </citation>
    <scope>NUCLEOTIDE SEQUENCE [LARGE SCALE GENOMIC DNA]</scope>
    <source>
        <strain evidence="3">DSM 4002</strain>
    </source>
</reference>
<dbReference type="Pfam" id="PF12146">
    <property type="entry name" value="Hydrolase_4"/>
    <property type="match status" value="1"/>
</dbReference>
<keyword evidence="2" id="KW-0378">Hydrolase</keyword>
<organism evidence="2 3">
    <name type="scientific">Flavobacterium succinicans</name>
    <dbReference type="NCBI Taxonomy" id="29536"/>
    <lineage>
        <taxon>Bacteria</taxon>
        <taxon>Pseudomonadati</taxon>
        <taxon>Bacteroidota</taxon>
        <taxon>Flavobacteriia</taxon>
        <taxon>Flavobacteriales</taxon>
        <taxon>Flavobacteriaceae</taxon>
        <taxon>Flavobacterium</taxon>
    </lineage>
</organism>
<dbReference type="InterPro" id="IPR029058">
    <property type="entry name" value="AB_hydrolase_fold"/>
</dbReference>
<name>A0A1I4W9F9_9FLAO</name>
<dbReference type="InterPro" id="IPR051044">
    <property type="entry name" value="MAG_DAG_Lipase"/>
</dbReference>
<sequence>MKYTEDHLGLGFECTVIEQPDDYEGKVITTLIRKKGNASTTKAVLYVHGFNDYFFQSEMAEQFNANEFNFYALDLRKYGRSLLPHQKMNTMRSLTEYYEDLDAALTIIRQEGNKQVLLSGHSTGGLLVTLYASERVDNQKFEAVFCNSPFYDFNMPNYQKRFLIPWVCQLGKYFPQLSIPGGLSHWYGYSLHKAQKGEWEYNLTWKPHVVPNVNAGWINAIHEGHLKIKKGIHLTCPIIVMHSDKSSMDQKWNDHFFEADTVLDVKDIKKEAEKIVAPKRTIIEIKNGMHDLILSSFEVRKKVYTKLFDWLAVHLK</sequence>
<dbReference type="Gene3D" id="3.40.50.1820">
    <property type="entry name" value="alpha/beta hydrolase"/>
    <property type="match status" value="1"/>
</dbReference>
<accession>A0A1I4W9F9</accession>
<dbReference type="SUPFAM" id="SSF53474">
    <property type="entry name" value="alpha/beta-Hydrolases"/>
    <property type="match status" value="1"/>
</dbReference>
<dbReference type="eggNOG" id="COG2267">
    <property type="taxonomic scope" value="Bacteria"/>
</dbReference>
<evidence type="ECO:0000313" key="3">
    <source>
        <dbReference type="Proteomes" id="UP000182961"/>
    </source>
</evidence>